<keyword evidence="4 6" id="KW-1133">Transmembrane helix</keyword>
<gene>
    <name evidence="8" type="ORF">BP5796_13027</name>
</gene>
<feature type="transmembrane region" description="Helical" evidence="6">
    <location>
        <begin position="98"/>
        <end position="119"/>
    </location>
</feature>
<evidence type="ECO:0000256" key="6">
    <source>
        <dbReference type="SAM" id="Phobius"/>
    </source>
</evidence>
<protein>
    <recommendedName>
        <fullName evidence="7">TLC domain-containing protein</fullName>
    </recommendedName>
</protein>
<name>A0A3D8Q5L6_9HELO</name>
<dbReference type="OrthoDB" id="537032at2759"/>
<dbReference type="GO" id="GO:0016020">
    <property type="term" value="C:membrane"/>
    <property type="evidence" value="ECO:0007669"/>
    <property type="project" value="UniProtKB-SubCell"/>
</dbReference>
<dbReference type="Pfam" id="PF03798">
    <property type="entry name" value="TRAM_LAG1_CLN8"/>
    <property type="match status" value="1"/>
</dbReference>
<dbReference type="PANTHER" id="PTHR12560:SF0">
    <property type="entry name" value="LD18904P"/>
    <property type="match status" value="1"/>
</dbReference>
<evidence type="ECO:0000256" key="2">
    <source>
        <dbReference type="ARBA" id="ARBA00009808"/>
    </source>
</evidence>
<reference evidence="8 9" key="1">
    <citation type="journal article" date="2018" name="IMA Fungus">
        <title>IMA Genome-F 9: Draft genome sequence of Annulohypoxylon stygium, Aspergillus mulundensis, Berkeleyomyces basicola (syn. Thielaviopsis basicola), Ceratocystis smalleyi, two Cercospora beticola strains, Coleophoma cylindrospora, Fusarium fracticaudum, Phialophora cf. hyalina, and Morchella septimelata.</title>
        <authorList>
            <person name="Wingfield B.D."/>
            <person name="Bills G.F."/>
            <person name="Dong Y."/>
            <person name="Huang W."/>
            <person name="Nel W.J."/>
            <person name="Swalarsk-Parry B.S."/>
            <person name="Vaghefi N."/>
            <person name="Wilken P.M."/>
            <person name="An Z."/>
            <person name="de Beer Z.W."/>
            <person name="De Vos L."/>
            <person name="Chen L."/>
            <person name="Duong T.A."/>
            <person name="Gao Y."/>
            <person name="Hammerbacher A."/>
            <person name="Kikkert J.R."/>
            <person name="Li Y."/>
            <person name="Li H."/>
            <person name="Li K."/>
            <person name="Li Q."/>
            <person name="Liu X."/>
            <person name="Ma X."/>
            <person name="Naidoo K."/>
            <person name="Pethybridge S.J."/>
            <person name="Sun J."/>
            <person name="Steenkamp E.T."/>
            <person name="van der Nest M.A."/>
            <person name="van Wyk S."/>
            <person name="Wingfield M.J."/>
            <person name="Xiong C."/>
            <person name="Yue Q."/>
            <person name="Zhang X."/>
        </authorList>
    </citation>
    <scope>NUCLEOTIDE SEQUENCE [LARGE SCALE GENOMIC DNA]</scope>
    <source>
        <strain evidence="8 9">BP5796</strain>
    </source>
</reference>
<sequence>MTDYFQLAKCLKYVNIKLWPDIVFGIFMVIWIISRHILYLMVYYSIWVDTPTEISFACYEGKKGSLIGPFPSPDKFKHLLAPFGNPEGVVCFEHKIKWAFLIVLLSLHGLTLFWFLMIVRVAAKVLQGGEAEDTRSDDEGEHSVFESLVFEKSDHNGVVPLEEKVRVKDIEPRISSTQYRKTRSSSKRVTLADHNLL</sequence>
<dbReference type="InterPro" id="IPR016439">
    <property type="entry name" value="Lag1/Lac1-like"/>
</dbReference>
<dbReference type="AlphaFoldDB" id="A0A3D8Q5L6"/>
<evidence type="ECO:0000313" key="9">
    <source>
        <dbReference type="Proteomes" id="UP000256328"/>
    </source>
</evidence>
<dbReference type="PANTHER" id="PTHR12560">
    <property type="entry name" value="LONGEVITY ASSURANCE FACTOR 1 LAG1"/>
    <property type="match status" value="1"/>
</dbReference>
<dbReference type="Proteomes" id="UP000256328">
    <property type="component" value="Unassembled WGS sequence"/>
</dbReference>
<proteinExistence type="inferred from homology"/>
<feature type="transmembrane region" description="Helical" evidence="6">
    <location>
        <begin position="22"/>
        <end position="46"/>
    </location>
</feature>
<comment type="similarity">
    <text evidence="2">Belongs to the sphingosine N-acyltransferase family.</text>
</comment>
<evidence type="ECO:0000256" key="1">
    <source>
        <dbReference type="ARBA" id="ARBA00004141"/>
    </source>
</evidence>
<feature type="domain" description="TLC" evidence="7">
    <location>
        <begin position="5"/>
        <end position="120"/>
    </location>
</feature>
<accession>A0A3D8Q5L6</accession>
<evidence type="ECO:0000256" key="5">
    <source>
        <dbReference type="ARBA" id="ARBA00023136"/>
    </source>
</evidence>
<organism evidence="8 9">
    <name type="scientific">Coleophoma crateriformis</name>
    <dbReference type="NCBI Taxonomy" id="565419"/>
    <lineage>
        <taxon>Eukaryota</taxon>
        <taxon>Fungi</taxon>
        <taxon>Dikarya</taxon>
        <taxon>Ascomycota</taxon>
        <taxon>Pezizomycotina</taxon>
        <taxon>Leotiomycetes</taxon>
        <taxon>Helotiales</taxon>
        <taxon>Dermateaceae</taxon>
        <taxon>Coleophoma</taxon>
    </lineage>
</organism>
<dbReference type="InterPro" id="IPR006634">
    <property type="entry name" value="TLC-dom"/>
</dbReference>
<keyword evidence="9" id="KW-1185">Reference proteome</keyword>
<evidence type="ECO:0000256" key="4">
    <source>
        <dbReference type="ARBA" id="ARBA00022989"/>
    </source>
</evidence>
<dbReference type="GO" id="GO:0050291">
    <property type="term" value="F:sphingosine N-acyltransferase activity"/>
    <property type="evidence" value="ECO:0007669"/>
    <property type="project" value="InterPro"/>
</dbReference>
<dbReference type="GO" id="GO:0046513">
    <property type="term" value="P:ceramide biosynthetic process"/>
    <property type="evidence" value="ECO:0007669"/>
    <property type="project" value="InterPro"/>
</dbReference>
<comment type="subcellular location">
    <subcellularLocation>
        <location evidence="1">Membrane</location>
        <topology evidence="1">Multi-pass membrane protein</topology>
    </subcellularLocation>
</comment>
<keyword evidence="5 6" id="KW-0472">Membrane</keyword>
<evidence type="ECO:0000259" key="7">
    <source>
        <dbReference type="Pfam" id="PF03798"/>
    </source>
</evidence>
<keyword evidence="3 6" id="KW-0812">Transmembrane</keyword>
<comment type="caution">
    <text evidence="8">The sequence shown here is derived from an EMBL/GenBank/DDBJ whole genome shotgun (WGS) entry which is preliminary data.</text>
</comment>
<evidence type="ECO:0000256" key="3">
    <source>
        <dbReference type="ARBA" id="ARBA00022692"/>
    </source>
</evidence>
<dbReference type="EMBL" id="PDLN01000024">
    <property type="protein sequence ID" value="RDW56960.1"/>
    <property type="molecule type" value="Genomic_DNA"/>
</dbReference>
<evidence type="ECO:0000313" key="8">
    <source>
        <dbReference type="EMBL" id="RDW56960.1"/>
    </source>
</evidence>